<name>A0A0M0K211_9EUKA</name>
<dbReference type="InterPro" id="IPR008906">
    <property type="entry name" value="HATC_C_dom"/>
</dbReference>
<organism evidence="2 3">
    <name type="scientific">Chrysochromulina tobinii</name>
    <dbReference type="NCBI Taxonomy" id="1460289"/>
    <lineage>
        <taxon>Eukaryota</taxon>
        <taxon>Haptista</taxon>
        <taxon>Haptophyta</taxon>
        <taxon>Prymnesiophyceae</taxon>
        <taxon>Prymnesiales</taxon>
        <taxon>Chrysochromulinaceae</taxon>
        <taxon>Chrysochromulina</taxon>
    </lineage>
</organism>
<keyword evidence="3" id="KW-1185">Reference proteome</keyword>
<reference evidence="3" key="1">
    <citation type="journal article" date="2015" name="PLoS Genet.">
        <title>Genome Sequence and Transcriptome Analyses of Chrysochromulina tobin: Metabolic Tools for Enhanced Algal Fitness in the Prominent Order Prymnesiales (Haptophyceae).</title>
        <authorList>
            <person name="Hovde B.T."/>
            <person name="Deodato C.R."/>
            <person name="Hunsperger H.M."/>
            <person name="Ryken S.A."/>
            <person name="Yost W."/>
            <person name="Jha R.K."/>
            <person name="Patterson J."/>
            <person name="Monnat R.J. Jr."/>
            <person name="Barlow S.B."/>
            <person name="Starkenburg S.R."/>
            <person name="Cattolico R.A."/>
        </authorList>
    </citation>
    <scope>NUCLEOTIDE SEQUENCE</scope>
    <source>
        <strain evidence="3">CCMP291</strain>
    </source>
</reference>
<dbReference type="EMBL" id="JWZX01001651">
    <property type="protein sequence ID" value="KOO32916.1"/>
    <property type="molecule type" value="Genomic_DNA"/>
</dbReference>
<evidence type="ECO:0000313" key="2">
    <source>
        <dbReference type="EMBL" id="KOO32916.1"/>
    </source>
</evidence>
<gene>
    <name evidence="2" type="ORF">Ctob_012999</name>
</gene>
<accession>A0A0M0K211</accession>
<dbReference type="GO" id="GO:0046983">
    <property type="term" value="F:protein dimerization activity"/>
    <property type="evidence" value="ECO:0007669"/>
    <property type="project" value="InterPro"/>
</dbReference>
<dbReference type="AlphaFoldDB" id="A0A0M0K211"/>
<sequence>MSRFVSEYEGANEEKHGELCVLVGDKVHDDVLGKGIAVRMDGAMIIIEFLEDGESGRKALKTDRIEAIKALSSHLVERFQKVLDDPILEAFSIFDVRKWPADKGVLKESYIDGIRLLYKTYKIFYAAEETEEMVLEQLEDLKAEINYADEYALVLRLVVISLLIPADTSECERIFSLMNDLKTAERNSMGQQNLKNLMLWHIMGYKTDAEGKKVKMPCCDVPVMAILKEFRSMAFENGGTLGRKAHRAVRAAAVPAYEYEKHRAPTVHL</sequence>
<protein>
    <submittedName>
        <fullName evidence="2">Alpha,alpha-trehalose-phosphate synthase</fullName>
    </submittedName>
</protein>
<dbReference type="Pfam" id="PF05699">
    <property type="entry name" value="Dimer_Tnp_hAT"/>
    <property type="match status" value="1"/>
</dbReference>
<dbReference type="Proteomes" id="UP000037460">
    <property type="component" value="Unassembled WGS sequence"/>
</dbReference>
<dbReference type="PANTHER" id="PTHR46880">
    <property type="entry name" value="RAS-ASSOCIATING DOMAIN-CONTAINING PROTEIN"/>
    <property type="match status" value="1"/>
</dbReference>
<evidence type="ECO:0000313" key="3">
    <source>
        <dbReference type="Proteomes" id="UP000037460"/>
    </source>
</evidence>
<proteinExistence type="predicted"/>
<feature type="domain" description="HAT C-terminal dimerisation" evidence="1">
    <location>
        <begin position="137"/>
        <end position="200"/>
    </location>
</feature>
<dbReference type="PANTHER" id="PTHR46880:SF5">
    <property type="entry name" value="DUF4371 DOMAIN-CONTAINING PROTEIN"/>
    <property type="match status" value="1"/>
</dbReference>
<comment type="caution">
    <text evidence="2">The sequence shown here is derived from an EMBL/GenBank/DDBJ whole genome shotgun (WGS) entry which is preliminary data.</text>
</comment>
<evidence type="ECO:0000259" key="1">
    <source>
        <dbReference type="Pfam" id="PF05699"/>
    </source>
</evidence>